<dbReference type="KEGG" id="sbi:8060553"/>
<dbReference type="InterPro" id="IPR045069">
    <property type="entry name" value="MATE_euk"/>
</dbReference>
<dbReference type="Pfam" id="PF01554">
    <property type="entry name" value="MatE"/>
    <property type="match status" value="2"/>
</dbReference>
<dbReference type="CDD" id="cd13132">
    <property type="entry name" value="MATE_eukaryotic"/>
    <property type="match status" value="1"/>
</dbReference>
<dbReference type="OMA" id="VAQCHQP"/>
<feature type="transmembrane region" description="Helical" evidence="6">
    <location>
        <begin position="359"/>
        <end position="380"/>
    </location>
</feature>
<evidence type="ECO:0000256" key="5">
    <source>
        <dbReference type="ARBA" id="ARBA00023136"/>
    </source>
</evidence>
<dbReference type="GO" id="GO:1990961">
    <property type="term" value="P:xenobiotic detoxification by transmembrane export across the plasma membrane"/>
    <property type="evidence" value="ECO:0007669"/>
    <property type="project" value="InterPro"/>
</dbReference>
<evidence type="ECO:0000256" key="4">
    <source>
        <dbReference type="ARBA" id="ARBA00022989"/>
    </source>
</evidence>
<evidence type="ECO:0000256" key="1">
    <source>
        <dbReference type="ARBA" id="ARBA00004141"/>
    </source>
</evidence>
<evidence type="ECO:0000256" key="3">
    <source>
        <dbReference type="ARBA" id="ARBA00022692"/>
    </source>
</evidence>
<dbReference type="NCBIfam" id="TIGR00797">
    <property type="entry name" value="matE"/>
    <property type="match status" value="1"/>
</dbReference>
<protein>
    <recommendedName>
        <fullName evidence="6">Protein DETOXIFICATION</fullName>
    </recommendedName>
    <alternativeName>
        <fullName evidence="6">Multidrug and toxic compound extrusion protein</fullName>
    </alternativeName>
</protein>
<feature type="transmembrane region" description="Helical" evidence="6">
    <location>
        <begin position="434"/>
        <end position="455"/>
    </location>
</feature>
<gene>
    <name evidence="7" type="ORF">BDA96_07G193100</name>
</gene>
<sequence length="532" mass="55522">MCHCHCSEPTQCHHQVLLPPTKACPALGDRPRPARRGDGGAPTEVIASILRLAVPMVGAGLLMYMRSLVSMLFLGTLGRLPLAGGSLALGFANITGYSVLSGLAAGMDPVCGQAFGAGRTSVLTAALRRTVVLLLAASVPITLLWLAMHRALVATGQDPDIAAAAYDFILCSLPDLVVQSFLHPLRVYLRAQSVTLPLTYAAAAALLLHVPVNCLLVHSLRLGIRGVALGAVCTNLNFLLFLVAYVYLTGLMRHGDDGGNGKADALMCATPPPAEDVEWGCLLRLSLHSCMSVCLEWWWYEIMVLLCGVLADPKAAVAAMGILIQTTSLLYIFPHSLSCAVSTRVGHELGAGRPERARLVARVGLCCGAALGLLACAFAASVRGVWARMFTTDAAILRLASAALPILGAAELGNCPQTAGCGVLRGSARPGKAARINVSAFYGVGMPAALALAFWPARLDFAGMWAGMLAAQLVCAALMLHAVLRTDWDEQAVRASVLTGGGIVVVADVKSGHADAAKVKANNGMLVVTVLT</sequence>
<dbReference type="GO" id="GO:0042910">
    <property type="term" value="F:xenobiotic transmembrane transporter activity"/>
    <property type="evidence" value="ECO:0007669"/>
    <property type="project" value="InterPro"/>
</dbReference>
<dbReference type="Gramene" id="EES14130">
    <property type="protein sequence ID" value="EES14130"/>
    <property type="gene ID" value="SORBI_3007G181100"/>
</dbReference>
<dbReference type="AlphaFoldDB" id="A0A921QPB3"/>
<feature type="transmembrane region" description="Helical" evidence="6">
    <location>
        <begin position="461"/>
        <end position="484"/>
    </location>
</feature>
<organism evidence="7 8">
    <name type="scientific">Sorghum bicolor</name>
    <name type="common">Sorghum</name>
    <name type="synonym">Sorghum vulgare</name>
    <dbReference type="NCBI Taxonomy" id="4558"/>
    <lineage>
        <taxon>Eukaryota</taxon>
        <taxon>Viridiplantae</taxon>
        <taxon>Streptophyta</taxon>
        <taxon>Embryophyta</taxon>
        <taxon>Tracheophyta</taxon>
        <taxon>Spermatophyta</taxon>
        <taxon>Magnoliopsida</taxon>
        <taxon>Liliopsida</taxon>
        <taxon>Poales</taxon>
        <taxon>Poaceae</taxon>
        <taxon>PACMAD clade</taxon>
        <taxon>Panicoideae</taxon>
        <taxon>Andropogonodae</taxon>
        <taxon>Andropogoneae</taxon>
        <taxon>Sorghinae</taxon>
        <taxon>Sorghum</taxon>
    </lineage>
</organism>
<feature type="transmembrane region" description="Helical" evidence="6">
    <location>
        <begin position="194"/>
        <end position="216"/>
    </location>
</feature>
<dbReference type="Proteomes" id="UP000807115">
    <property type="component" value="Chromosome 7"/>
</dbReference>
<reference evidence="7" key="2">
    <citation type="submission" date="2020-10" db="EMBL/GenBank/DDBJ databases">
        <authorList>
            <person name="Cooper E.A."/>
            <person name="Brenton Z.W."/>
            <person name="Flinn B.S."/>
            <person name="Jenkins J."/>
            <person name="Shu S."/>
            <person name="Flowers D."/>
            <person name="Luo F."/>
            <person name="Wang Y."/>
            <person name="Xia P."/>
            <person name="Barry K."/>
            <person name="Daum C."/>
            <person name="Lipzen A."/>
            <person name="Yoshinaga Y."/>
            <person name="Schmutz J."/>
            <person name="Saski C."/>
            <person name="Vermerris W."/>
            <person name="Kresovich S."/>
        </authorList>
    </citation>
    <scope>NUCLEOTIDE SEQUENCE</scope>
</reference>
<dbReference type="GO" id="GO:0015297">
    <property type="term" value="F:antiporter activity"/>
    <property type="evidence" value="ECO:0007669"/>
    <property type="project" value="InterPro"/>
</dbReference>
<feature type="transmembrane region" description="Helical" evidence="6">
    <location>
        <begin position="45"/>
        <end position="65"/>
    </location>
</feature>
<feature type="transmembrane region" description="Helical" evidence="6">
    <location>
        <begin position="131"/>
        <end position="149"/>
    </location>
</feature>
<evidence type="ECO:0000313" key="7">
    <source>
        <dbReference type="EMBL" id="KAG0524235.1"/>
    </source>
</evidence>
<feature type="transmembrane region" description="Helical" evidence="6">
    <location>
        <begin position="228"/>
        <end position="248"/>
    </location>
</feature>
<dbReference type="EMBL" id="CM027686">
    <property type="protein sequence ID" value="KAG0524235.1"/>
    <property type="molecule type" value="Genomic_DNA"/>
</dbReference>
<evidence type="ECO:0000256" key="2">
    <source>
        <dbReference type="ARBA" id="ARBA00010199"/>
    </source>
</evidence>
<dbReference type="InterPro" id="IPR002528">
    <property type="entry name" value="MATE_fam"/>
</dbReference>
<evidence type="ECO:0000313" key="8">
    <source>
        <dbReference type="Proteomes" id="UP000807115"/>
    </source>
</evidence>
<dbReference type="GO" id="GO:0016020">
    <property type="term" value="C:membrane"/>
    <property type="evidence" value="ECO:0007669"/>
    <property type="project" value="UniProtKB-SubCell"/>
</dbReference>
<comment type="subcellular location">
    <subcellularLocation>
        <location evidence="1">Membrane</location>
        <topology evidence="1">Multi-pass membrane protein</topology>
    </subcellularLocation>
</comment>
<comment type="similarity">
    <text evidence="2 6">Belongs to the multi antimicrobial extrusion (MATE) (TC 2.A.66.1) family.</text>
</comment>
<name>A0A921QPB3_SORBI</name>
<reference evidence="7" key="1">
    <citation type="journal article" date="2019" name="BMC Genomics">
        <title>A new reference genome for Sorghum bicolor reveals high levels of sequence similarity between sweet and grain genotypes: implications for the genetics of sugar metabolism.</title>
        <authorList>
            <person name="Cooper E.A."/>
            <person name="Brenton Z.W."/>
            <person name="Flinn B.S."/>
            <person name="Jenkins J."/>
            <person name="Shu S."/>
            <person name="Flowers D."/>
            <person name="Luo F."/>
            <person name="Wang Y."/>
            <person name="Xia P."/>
            <person name="Barry K."/>
            <person name="Daum C."/>
            <person name="Lipzen A."/>
            <person name="Yoshinaga Y."/>
            <person name="Schmutz J."/>
            <person name="Saski C."/>
            <person name="Vermerris W."/>
            <person name="Kresovich S."/>
        </authorList>
    </citation>
    <scope>NUCLEOTIDE SEQUENCE</scope>
</reference>
<keyword evidence="3 6" id="KW-0812">Transmembrane</keyword>
<proteinExistence type="inferred from homology"/>
<comment type="caution">
    <text evidence="7">The sequence shown here is derived from an EMBL/GenBank/DDBJ whole genome shotgun (WGS) entry which is preliminary data.</text>
</comment>
<keyword evidence="5 6" id="KW-0472">Membrane</keyword>
<feature type="transmembrane region" description="Helical" evidence="6">
    <location>
        <begin position="77"/>
        <end position="100"/>
    </location>
</feature>
<evidence type="ECO:0000256" key="6">
    <source>
        <dbReference type="RuleBase" id="RU004914"/>
    </source>
</evidence>
<comment type="caution">
    <text evidence="6">Lacks conserved residue(s) required for the propagation of feature annotation.</text>
</comment>
<accession>A0A921QPB3</accession>
<dbReference type="OrthoDB" id="2126698at2759"/>
<dbReference type="PANTHER" id="PTHR11206">
    <property type="entry name" value="MULTIDRUG RESISTANCE PROTEIN"/>
    <property type="match status" value="1"/>
</dbReference>
<keyword evidence="4 6" id="KW-1133">Transmembrane helix</keyword>